<evidence type="ECO:0000313" key="3">
    <source>
        <dbReference type="Proteomes" id="UP000285970"/>
    </source>
</evidence>
<gene>
    <name evidence="2" type="ORF">D8Y23_01460</name>
</gene>
<protein>
    <submittedName>
        <fullName evidence="2">DUF262 domain-containing protein</fullName>
    </submittedName>
</protein>
<dbReference type="Pfam" id="PF03235">
    <property type="entry name" value="GmrSD_N"/>
    <property type="match status" value="1"/>
</dbReference>
<comment type="caution">
    <text evidence="2">The sequence shown here is derived from an EMBL/GenBank/DDBJ whole genome shotgun (WGS) entry which is preliminary data.</text>
</comment>
<dbReference type="InterPro" id="IPR004919">
    <property type="entry name" value="GmrSD_N"/>
</dbReference>
<dbReference type="EMBL" id="RBZY01000003">
    <property type="protein sequence ID" value="RWR22878.1"/>
    <property type="molecule type" value="Genomic_DNA"/>
</dbReference>
<dbReference type="Proteomes" id="UP000285970">
    <property type="component" value="Unassembled WGS sequence"/>
</dbReference>
<name>A0A443JQT0_9MICO</name>
<proteinExistence type="predicted"/>
<sequence>MTEMRGTKTSFARMFQPGETGADTIKRVEIPLIQRDYAQGRDERGVNSIRADFLGVLIEALVGDETVDLDFVYGEIGDGTLRPLDGQQRLTTLFLIHWYIAARTDRLHEAAAVLRFEYATRASAELFCRELVKPEHSPGDDFSTPKTWITDQAWYLHAWRHDPTIRSMLNMLDAVHERITAENIDLDSAWERLMDESTPAVSFYLLPIDDMPSGEELYIKMNSRGKPLTDFENFKARLEKLFHETLPKNDFDAIIHKLDGVWSDVLWSFHGGDHLIDDEFLRYLEFIIEISEWRDNVVPEGTLLERAESAFDVGNPNAASHIAFLTHAFDTWVGVDDVRATFEEHFVDLSRSSTASQTGRVPIDTTNLNLFEGCLELYGKRTGNRRLFSLAETLMLFAVLMHRQYATREIAARLRILRNLVDGADDEVRLERMGDLIPSVEQLIRDGDLTRTRGFNPDRVQDELDKIALIEAFPEVEHAVHSLEDHPLLRGRIFAFDLDPESLQRHATAFPDVVSPEHWPILTGALLAKGDYGYPRTAGRAVQLGTGDPKQSARWRGVFSNRGRGRNQALRAALASLLDDVEANGGGSVGHSLQRVTDEFVEQARSTRRFTWRAYLATYPEMREGETGVYYGEYLQQTGQWRHSMCMLRTPDLSGSGRYRDPYLWAMCRVSGLASGVETLWFSGYEFQPRWLVLSASGAGIRLVPDGFELAPPADAALSRRFRDICTQHGATSDTHLPVPQIDLDGELVDTEDRVAMGSALLTALVAAGL</sequence>
<reference evidence="2 3" key="1">
    <citation type="journal article" date="2018" name="Front. Microbiol.">
        <title>Novel Insights Into Bacterial Dimethylsulfoniopropionate Catabolism in the East China Sea.</title>
        <authorList>
            <person name="Liu J."/>
            <person name="Liu J."/>
            <person name="Zhang S.H."/>
            <person name="Liang J."/>
            <person name="Lin H."/>
            <person name="Song D."/>
            <person name="Yang G.P."/>
            <person name="Todd J.D."/>
            <person name="Zhang X.H."/>
        </authorList>
    </citation>
    <scope>NUCLEOTIDE SEQUENCE [LARGE SCALE GENOMIC DNA]</scope>
    <source>
        <strain evidence="2 3">ZYFD042</strain>
    </source>
</reference>
<dbReference type="AlphaFoldDB" id="A0A443JQT0"/>
<accession>A0A443JQT0</accession>
<feature type="domain" description="GmrSD restriction endonucleases N-terminal" evidence="1">
    <location>
        <begin position="26"/>
        <end position="238"/>
    </location>
</feature>
<evidence type="ECO:0000313" key="2">
    <source>
        <dbReference type="EMBL" id="RWR22878.1"/>
    </source>
</evidence>
<evidence type="ECO:0000259" key="1">
    <source>
        <dbReference type="Pfam" id="PF03235"/>
    </source>
</evidence>
<organism evidence="2 3">
    <name type="scientific">Microbacterium enclense</name>
    <dbReference type="NCBI Taxonomy" id="993073"/>
    <lineage>
        <taxon>Bacteria</taxon>
        <taxon>Bacillati</taxon>
        <taxon>Actinomycetota</taxon>
        <taxon>Actinomycetes</taxon>
        <taxon>Micrococcales</taxon>
        <taxon>Microbacteriaceae</taxon>
        <taxon>Microbacterium</taxon>
    </lineage>
</organism>